<gene>
    <name evidence="2" type="primary">OSJNBa0044K18.9</name>
</gene>
<feature type="region of interest" description="Disordered" evidence="1">
    <location>
        <begin position="45"/>
        <end position="68"/>
    </location>
</feature>
<evidence type="ECO:0000256" key="1">
    <source>
        <dbReference type="SAM" id="MobiDB-lite"/>
    </source>
</evidence>
<reference evidence="3" key="1">
    <citation type="journal article" date="2005" name="Nature">
        <title>The map-based sequence of the rice genome.</title>
        <authorList>
            <consortium name="International rice genome sequencing project (IRGSP)"/>
            <person name="Matsumoto T."/>
            <person name="Wu J."/>
            <person name="Kanamori H."/>
            <person name="Katayose Y."/>
            <person name="Fujisawa M."/>
            <person name="Namiki N."/>
            <person name="Mizuno H."/>
            <person name="Yamamoto K."/>
            <person name="Antonio B.A."/>
            <person name="Baba T."/>
            <person name="Sakata K."/>
            <person name="Nagamura Y."/>
            <person name="Aoki H."/>
            <person name="Arikawa K."/>
            <person name="Arita K."/>
            <person name="Bito T."/>
            <person name="Chiden Y."/>
            <person name="Fujitsuka N."/>
            <person name="Fukunaka R."/>
            <person name="Hamada M."/>
            <person name="Harada C."/>
            <person name="Hayashi A."/>
            <person name="Hijishita S."/>
            <person name="Honda M."/>
            <person name="Hosokawa S."/>
            <person name="Ichikawa Y."/>
            <person name="Idonuma A."/>
            <person name="Iijima M."/>
            <person name="Ikeda M."/>
            <person name="Ikeno M."/>
            <person name="Ito K."/>
            <person name="Ito S."/>
            <person name="Ito T."/>
            <person name="Ito Y."/>
            <person name="Ito Y."/>
            <person name="Iwabuchi A."/>
            <person name="Kamiya K."/>
            <person name="Karasawa W."/>
            <person name="Kurita K."/>
            <person name="Katagiri S."/>
            <person name="Kikuta A."/>
            <person name="Kobayashi H."/>
            <person name="Kobayashi N."/>
            <person name="Machita K."/>
            <person name="Maehara T."/>
            <person name="Masukawa M."/>
            <person name="Mizubayashi T."/>
            <person name="Mukai Y."/>
            <person name="Nagasaki H."/>
            <person name="Nagata Y."/>
            <person name="Naito S."/>
            <person name="Nakashima M."/>
            <person name="Nakama Y."/>
            <person name="Nakamichi Y."/>
            <person name="Nakamura M."/>
            <person name="Meguro A."/>
            <person name="Negishi M."/>
            <person name="Ohta I."/>
            <person name="Ohta T."/>
            <person name="Okamoto M."/>
            <person name="Ono N."/>
            <person name="Saji S."/>
            <person name="Sakaguchi M."/>
            <person name="Sakai K."/>
            <person name="Shibata M."/>
            <person name="Shimokawa T."/>
            <person name="Song J."/>
            <person name="Takazaki Y."/>
            <person name="Terasawa K."/>
            <person name="Tsugane M."/>
            <person name="Tsuji K."/>
            <person name="Ueda S."/>
            <person name="Waki K."/>
            <person name="Yamagata H."/>
            <person name="Yamamoto M."/>
            <person name="Yamamoto S."/>
            <person name="Yamane H."/>
            <person name="Yoshiki S."/>
            <person name="Yoshihara R."/>
            <person name="Yukawa K."/>
            <person name="Zhong H."/>
            <person name="Yano M."/>
            <person name="Yuan Q."/>
            <person name="Ouyang S."/>
            <person name="Liu J."/>
            <person name="Jones K.M."/>
            <person name="Gansberger K."/>
            <person name="Moffat K."/>
            <person name="Hill J."/>
            <person name="Bera J."/>
            <person name="Fadrosh D."/>
            <person name="Jin S."/>
            <person name="Johri S."/>
            <person name="Kim M."/>
            <person name="Overton L."/>
            <person name="Reardon M."/>
            <person name="Tsitrin T."/>
            <person name="Vuong H."/>
            <person name="Weaver B."/>
            <person name="Ciecko A."/>
            <person name="Tallon L."/>
            <person name="Jackson J."/>
            <person name="Pai G."/>
            <person name="Aken S.V."/>
            <person name="Utterback T."/>
            <person name="Reidmuller S."/>
            <person name="Feldblyum T."/>
            <person name="Hsiao J."/>
            <person name="Zismann V."/>
            <person name="Iobst S."/>
            <person name="de Vazeille A.R."/>
            <person name="Buell C.R."/>
            <person name="Ying K."/>
            <person name="Li Y."/>
            <person name="Lu T."/>
            <person name="Huang Y."/>
            <person name="Zhao Q."/>
            <person name="Feng Q."/>
            <person name="Zhang L."/>
            <person name="Zhu J."/>
            <person name="Weng Q."/>
            <person name="Mu J."/>
            <person name="Lu Y."/>
            <person name="Fan D."/>
            <person name="Liu Y."/>
            <person name="Guan J."/>
            <person name="Zhang Y."/>
            <person name="Yu S."/>
            <person name="Liu X."/>
            <person name="Zhang Y."/>
            <person name="Hong G."/>
            <person name="Han B."/>
            <person name="Choisne N."/>
            <person name="Demange N."/>
            <person name="Orjeda G."/>
            <person name="Samain S."/>
            <person name="Cattolico L."/>
            <person name="Pelletier E."/>
            <person name="Couloux A."/>
            <person name="Segurens B."/>
            <person name="Wincker P."/>
            <person name="D'Hont A."/>
            <person name="Scarpelli C."/>
            <person name="Weissenbach J."/>
            <person name="Salanoubat M."/>
            <person name="Quetier F."/>
            <person name="Yu Y."/>
            <person name="Kim H.R."/>
            <person name="Rambo T."/>
            <person name="Currie J."/>
            <person name="Collura K."/>
            <person name="Luo M."/>
            <person name="Yang T."/>
            <person name="Ammiraju J.S.S."/>
            <person name="Engler F."/>
            <person name="Soderlund C."/>
            <person name="Wing R.A."/>
            <person name="Palmer L.E."/>
            <person name="de la Bastide M."/>
            <person name="Spiegel L."/>
            <person name="Nascimento L."/>
            <person name="Zutavern T."/>
            <person name="O'Shaughnessy A."/>
            <person name="Dike S."/>
            <person name="Dedhia N."/>
            <person name="Preston R."/>
            <person name="Balija V."/>
            <person name="McCombie W.R."/>
            <person name="Chow T."/>
            <person name="Chen H."/>
            <person name="Chung M."/>
            <person name="Chen C."/>
            <person name="Shaw J."/>
            <person name="Wu H."/>
            <person name="Hsiao K."/>
            <person name="Chao Y."/>
            <person name="Chu M."/>
            <person name="Cheng C."/>
            <person name="Hour A."/>
            <person name="Lee P."/>
            <person name="Lin S."/>
            <person name="Lin Y."/>
            <person name="Liou J."/>
            <person name="Liu S."/>
            <person name="Hsing Y."/>
            <person name="Raghuvanshi S."/>
            <person name="Mohanty A."/>
            <person name="Bharti A.K."/>
            <person name="Gaur A."/>
            <person name="Gupta V."/>
            <person name="Kumar D."/>
            <person name="Ravi V."/>
            <person name="Vij S."/>
            <person name="Kapur A."/>
            <person name="Khurana P."/>
            <person name="Khurana P."/>
            <person name="Khurana J.P."/>
            <person name="Tyagi A.K."/>
            <person name="Gaikwad K."/>
            <person name="Singh A."/>
            <person name="Dalal V."/>
            <person name="Srivastava S."/>
            <person name="Dixit A."/>
            <person name="Pal A.K."/>
            <person name="Ghazi I.A."/>
            <person name="Yadav M."/>
            <person name="Pandit A."/>
            <person name="Bhargava A."/>
            <person name="Sureshbabu K."/>
            <person name="Batra K."/>
            <person name="Sharma T.R."/>
            <person name="Mohapatra T."/>
            <person name="Singh N.K."/>
            <person name="Messing J."/>
            <person name="Nelson A.B."/>
            <person name="Fuks G."/>
            <person name="Kavchok S."/>
            <person name="Keizer G."/>
            <person name="Linton E."/>
            <person name="Llaca V."/>
            <person name="Song R."/>
            <person name="Tanyolac B."/>
            <person name="Young S."/>
            <person name="Ho-Il K."/>
            <person name="Hahn J.H."/>
            <person name="Sangsakoo G."/>
            <person name="Vanavichit A."/>
            <person name="de Mattos Luiz.A.T."/>
            <person name="Zimmer P.D."/>
            <person name="Malone G."/>
            <person name="Dellagostin O."/>
            <person name="de Oliveira A.C."/>
            <person name="Bevan M."/>
            <person name="Bancroft I."/>
            <person name="Minx P."/>
            <person name="Cordum H."/>
            <person name="Wilson R."/>
            <person name="Cheng Z."/>
            <person name="Jin W."/>
            <person name="Jiang J."/>
            <person name="Leong S.A."/>
            <person name="Iwama H."/>
            <person name="Gojobori T."/>
            <person name="Itoh T."/>
            <person name="Niimura Y."/>
            <person name="Fujii Y."/>
            <person name="Habara T."/>
            <person name="Sakai H."/>
            <person name="Sato Y."/>
            <person name="Wilson G."/>
            <person name="Kumar K."/>
            <person name="McCouch S."/>
            <person name="Juretic N."/>
            <person name="Hoen D."/>
            <person name="Wright S."/>
            <person name="Bruskiewich R."/>
            <person name="Bureau T."/>
            <person name="Miyao A."/>
            <person name="Hirochika H."/>
            <person name="Nishikawa T."/>
            <person name="Kadowaki K."/>
            <person name="Sugiura M."/>
            <person name="Burr B."/>
            <person name="Sasaki T."/>
        </authorList>
    </citation>
    <scope>NUCLEOTIDE SEQUENCE [LARGE SCALE GENOMIC DNA]</scope>
    <source>
        <strain evidence="3">cv. Nipponbare</strain>
    </source>
</reference>
<dbReference type="Proteomes" id="UP000000763">
    <property type="component" value="Chromosome 4"/>
</dbReference>
<name>Q7XK36_ORYSJ</name>
<dbReference type="EMBL" id="AL606595">
    <property type="protein sequence ID" value="CAE05867.3"/>
    <property type="molecule type" value="Genomic_DNA"/>
</dbReference>
<evidence type="ECO:0000313" key="3">
    <source>
        <dbReference type="Proteomes" id="UP000000763"/>
    </source>
</evidence>
<reference evidence="3" key="2">
    <citation type="journal article" date="2008" name="Nucleic Acids Res.">
        <title>The rice annotation project database (RAP-DB): 2008 update.</title>
        <authorList>
            <consortium name="The rice annotation project (RAP)"/>
        </authorList>
    </citation>
    <scope>GENOME REANNOTATION</scope>
    <source>
        <strain evidence="3">cv. Nipponbare</strain>
    </source>
</reference>
<dbReference type="AlphaFoldDB" id="Q7XK36"/>
<evidence type="ECO:0000313" key="2">
    <source>
        <dbReference type="EMBL" id="CAE05867.3"/>
    </source>
</evidence>
<feature type="compositionally biased region" description="Polar residues" evidence="1">
    <location>
        <begin position="57"/>
        <end position="68"/>
    </location>
</feature>
<proteinExistence type="predicted"/>
<accession>Q7XK36</accession>
<sequence>MEVDKWPPLKGGLVTLQGTSYGTAPIKPAFPGDPMFPGVHCSRLRRDNDVPWPSPRVLSQQYQRTSKN</sequence>
<organism evidence="2 3">
    <name type="scientific">Oryza sativa subsp. japonica</name>
    <name type="common">Rice</name>
    <dbReference type="NCBI Taxonomy" id="39947"/>
    <lineage>
        <taxon>Eukaryota</taxon>
        <taxon>Viridiplantae</taxon>
        <taxon>Streptophyta</taxon>
        <taxon>Embryophyta</taxon>
        <taxon>Tracheophyta</taxon>
        <taxon>Spermatophyta</taxon>
        <taxon>Magnoliopsida</taxon>
        <taxon>Liliopsida</taxon>
        <taxon>Poales</taxon>
        <taxon>Poaceae</taxon>
        <taxon>BOP clade</taxon>
        <taxon>Oryzoideae</taxon>
        <taxon>Oryzeae</taxon>
        <taxon>Oryzinae</taxon>
        <taxon>Oryza</taxon>
        <taxon>Oryza sativa</taxon>
    </lineage>
</organism>
<protein>
    <submittedName>
        <fullName evidence="2">OSJNBa0044K18.9 protein</fullName>
    </submittedName>
</protein>